<feature type="binding site" evidence="5">
    <location>
        <begin position="270"/>
        <end position="277"/>
    </location>
    <ligand>
        <name>ATP</name>
        <dbReference type="ChEBI" id="CHEBI:30616"/>
    </ligand>
</feature>
<proteinExistence type="inferred from homology"/>
<sequence>MRPGSGISLSFVAEQRIRQLEQKLRAKEERIIVLETENAFLHLKLAETQRTSWMISAEESDNHRASYKEMNFHESARSILIQLYGAIQRLKQDMKNLRLSALQFSRDVQHQGKSFFYQILTAVQKLQLHNEVMQTFQTKALELEQSLHEVNERYQKEKQRRKVLHNSLVELKGNIRVHCRIRPLLPFDVAPGEPAFEDRQRNFLEKVVYAADDETVVVKCSRSGHALINKMFQYGRVYSASDSQMTVFADVSPLLTSLLDGYNVCIMAYGQTGSGKTYTMLGPQPEDSCTFLLEDELELGIIPRAAEEVFRLLSEKSPGSHWVEVSVVEVYNNEVFDLLAKDNSGRTSGVKREIITNKEGKSDIPLLTYEPVGDAVEFLELVNKGLQLRVKHPTLVHAHSSRSHLVVTLCITTRTVSMDHFGTPWVGDRSSQKLTKEHFLSSPYAVKDGMPSFPSRVSSPAQFVSEPMEKLKSVRTRLQLVDLAGSECAGMSGVTGPILRETSFINRSLSALADVLGAISEQRSHVPYRNSKLTHLLQDSIGGDAKLLLVLCVSPSQKYLTESLQTLGFGSRACQVQRGQPKKRNQPVLSKSK</sequence>
<feature type="domain" description="Kinesin motor" evidence="7">
    <location>
        <begin position="174"/>
        <end position="576"/>
    </location>
</feature>
<evidence type="ECO:0000256" key="6">
    <source>
        <dbReference type="SAM" id="Coils"/>
    </source>
</evidence>
<comment type="subcellular location">
    <subcellularLocation>
        <location evidence="1">Cytoplasm</location>
        <location evidence="1">Cytoskeleton</location>
    </subcellularLocation>
</comment>
<dbReference type="GO" id="GO:0015630">
    <property type="term" value="C:microtubule cytoskeleton"/>
    <property type="evidence" value="ECO:0007669"/>
    <property type="project" value="TreeGrafter"/>
</dbReference>
<dbReference type="PROSITE" id="PS50067">
    <property type="entry name" value="KINESIN_MOTOR_2"/>
    <property type="match status" value="1"/>
</dbReference>
<dbReference type="GO" id="GO:0007018">
    <property type="term" value="P:microtubule-based movement"/>
    <property type="evidence" value="ECO:0007669"/>
    <property type="project" value="InterPro"/>
</dbReference>
<evidence type="ECO:0000256" key="2">
    <source>
        <dbReference type="ARBA" id="ARBA00022741"/>
    </source>
</evidence>
<dbReference type="GO" id="GO:0008017">
    <property type="term" value="F:microtubule binding"/>
    <property type="evidence" value="ECO:0007669"/>
    <property type="project" value="InterPro"/>
</dbReference>
<evidence type="ECO:0000256" key="1">
    <source>
        <dbReference type="ARBA" id="ARBA00004245"/>
    </source>
</evidence>
<dbReference type="KEGG" id="pvt:110086954"/>
<evidence type="ECO:0000256" key="5">
    <source>
        <dbReference type="PROSITE-ProRule" id="PRU00283"/>
    </source>
</evidence>
<dbReference type="PRINTS" id="PR00380">
    <property type="entry name" value="KINESINHEAVY"/>
</dbReference>
<keyword evidence="4" id="KW-0963">Cytoplasm</keyword>
<dbReference type="InterPro" id="IPR001752">
    <property type="entry name" value="Kinesin_motor_dom"/>
</dbReference>
<dbReference type="SMART" id="SM00129">
    <property type="entry name" value="KISc"/>
    <property type="match status" value="1"/>
</dbReference>
<protein>
    <submittedName>
        <fullName evidence="9">Kinesin-like protein KIF25</fullName>
    </submittedName>
</protein>
<dbReference type="GO" id="GO:0003777">
    <property type="term" value="F:microtubule motor activity"/>
    <property type="evidence" value="ECO:0007669"/>
    <property type="project" value="InterPro"/>
</dbReference>
<gene>
    <name evidence="9" type="primary">KIF25</name>
</gene>
<evidence type="ECO:0000313" key="8">
    <source>
        <dbReference type="Proteomes" id="UP001652642"/>
    </source>
</evidence>
<dbReference type="OrthoDB" id="3176171at2759"/>
<dbReference type="AlphaFoldDB" id="A0A6J0UX67"/>
<dbReference type="PANTHER" id="PTHR47972">
    <property type="entry name" value="KINESIN-LIKE PROTEIN KLP-3"/>
    <property type="match status" value="1"/>
</dbReference>
<keyword evidence="6" id="KW-0175">Coiled coil</keyword>
<reference evidence="9" key="2">
    <citation type="submission" date="2025-08" db="UniProtKB">
        <authorList>
            <consortium name="RefSeq"/>
        </authorList>
    </citation>
    <scope>IDENTIFICATION</scope>
</reference>
<comment type="similarity">
    <text evidence="5">Belongs to the TRAFAC class myosin-kinesin ATPase superfamily. Kinesin family.</text>
</comment>
<feature type="coiled-coil region" evidence="6">
    <location>
        <begin position="133"/>
        <end position="160"/>
    </location>
</feature>
<evidence type="ECO:0000259" key="7">
    <source>
        <dbReference type="PROSITE" id="PS50067"/>
    </source>
</evidence>
<name>A0A6J0UX67_9SAUR</name>
<dbReference type="Pfam" id="PF00225">
    <property type="entry name" value="Kinesin"/>
    <property type="match status" value="2"/>
</dbReference>
<keyword evidence="8" id="KW-1185">Reference proteome</keyword>
<dbReference type="InterPro" id="IPR036961">
    <property type="entry name" value="Kinesin_motor_dom_sf"/>
</dbReference>
<dbReference type="GO" id="GO:0005524">
    <property type="term" value="F:ATP binding"/>
    <property type="evidence" value="ECO:0007669"/>
    <property type="project" value="UniProtKB-UniRule"/>
</dbReference>
<dbReference type="Proteomes" id="UP001652642">
    <property type="component" value="Chromosome 1"/>
</dbReference>
<organism evidence="8 9">
    <name type="scientific">Pogona vitticeps</name>
    <name type="common">central bearded dragon</name>
    <dbReference type="NCBI Taxonomy" id="103695"/>
    <lineage>
        <taxon>Eukaryota</taxon>
        <taxon>Metazoa</taxon>
        <taxon>Chordata</taxon>
        <taxon>Craniata</taxon>
        <taxon>Vertebrata</taxon>
        <taxon>Euteleostomi</taxon>
        <taxon>Lepidosauria</taxon>
        <taxon>Squamata</taxon>
        <taxon>Bifurcata</taxon>
        <taxon>Unidentata</taxon>
        <taxon>Episquamata</taxon>
        <taxon>Toxicofera</taxon>
        <taxon>Iguania</taxon>
        <taxon>Acrodonta</taxon>
        <taxon>Agamidae</taxon>
        <taxon>Amphibolurinae</taxon>
        <taxon>Pogona</taxon>
    </lineage>
</organism>
<dbReference type="InterPro" id="IPR027640">
    <property type="entry name" value="Kinesin-like_fam"/>
</dbReference>
<dbReference type="Gene3D" id="3.40.850.10">
    <property type="entry name" value="Kinesin motor domain"/>
    <property type="match status" value="1"/>
</dbReference>
<dbReference type="GeneID" id="110086954"/>
<reference evidence="8" key="1">
    <citation type="submission" date="2025-05" db="UniProtKB">
        <authorList>
            <consortium name="RefSeq"/>
        </authorList>
    </citation>
    <scope>NUCLEOTIDE SEQUENCE [LARGE SCALE GENOMIC DNA]</scope>
</reference>
<dbReference type="RefSeq" id="XP_020663900.2">
    <property type="nucleotide sequence ID" value="XM_020808241.2"/>
</dbReference>
<keyword evidence="4" id="KW-0206">Cytoskeleton</keyword>
<keyword evidence="3 5" id="KW-0067">ATP-binding</keyword>
<feature type="coiled-coil region" evidence="6">
    <location>
        <begin position="10"/>
        <end position="37"/>
    </location>
</feature>
<dbReference type="InterPro" id="IPR027417">
    <property type="entry name" value="P-loop_NTPase"/>
</dbReference>
<dbReference type="InParanoid" id="A0A6J0UX67"/>
<keyword evidence="2 5" id="KW-0547">Nucleotide-binding</keyword>
<evidence type="ECO:0000313" key="9">
    <source>
        <dbReference type="RefSeq" id="XP_020663900.2"/>
    </source>
</evidence>
<accession>A0A6J0UX67</accession>
<evidence type="ECO:0000256" key="3">
    <source>
        <dbReference type="ARBA" id="ARBA00022840"/>
    </source>
</evidence>
<keyword evidence="5" id="KW-0505">Motor protein</keyword>
<dbReference type="SUPFAM" id="SSF52540">
    <property type="entry name" value="P-loop containing nucleoside triphosphate hydrolases"/>
    <property type="match status" value="1"/>
</dbReference>
<dbReference type="CTD" id="3834"/>
<dbReference type="PANTHER" id="PTHR47972:SF63">
    <property type="entry name" value="KINESIN FAMILY MEMBER 25"/>
    <property type="match status" value="1"/>
</dbReference>
<evidence type="ECO:0000256" key="4">
    <source>
        <dbReference type="ARBA" id="ARBA00023212"/>
    </source>
</evidence>